<proteinExistence type="predicted"/>
<protein>
    <submittedName>
        <fullName evidence="2">Uncharacterized protein</fullName>
    </submittedName>
</protein>
<reference evidence="2" key="1">
    <citation type="submission" date="2020-02" db="EMBL/GenBank/DDBJ databases">
        <authorList>
            <person name="Meier V. D."/>
        </authorList>
    </citation>
    <scope>NUCLEOTIDE SEQUENCE</scope>
    <source>
        <strain evidence="2">AVDCRST_MAG33</strain>
    </source>
</reference>
<dbReference type="EMBL" id="CADCWK010000134">
    <property type="protein sequence ID" value="CAA9556818.1"/>
    <property type="molecule type" value="Genomic_DNA"/>
</dbReference>
<feature type="compositionally biased region" description="Pro residues" evidence="1">
    <location>
        <begin position="1"/>
        <end position="12"/>
    </location>
</feature>
<dbReference type="AlphaFoldDB" id="A0A6J4UQC3"/>
<gene>
    <name evidence="2" type="ORF">AVDCRST_MAG33-1352</name>
</gene>
<evidence type="ECO:0000256" key="1">
    <source>
        <dbReference type="SAM" id="MobiDB-lite"/>
    </source>
</evidence>
<evidence type="ECO:0000313" key="2">
    <source>
        <dbReference type="EMBL" id="CAA9556818.1"/>
    </source>
</evidence>
<feature type="region of interest" description="Disordered" evidence="1">
    <location>
        <begin position="1"/>
        <end position="25"/>
    </location>
</feature>
<sequence length="45" mass="4933">MGPSAPTLPMPPGCRLMPRARRPDGALKLARRWSHGDLGPRVTVR</sequence>
<organism evidence="2">
    <name type="scientific">uncultured Thermomicrobiales bacterium</name>
    <dbReference type="NCBI Taxonomy" id="1645740"/>
    <lineage>
        <taxon>Bacteria</taxon>
        <taxon>Pseudomonadati</taxon>
        <taxon>Thermomicrobiota</taxon>
        <taxon>Thermomicrobia</taxon>
        <taxon>Thermomicrobiales</taxon>
        <taxon>environmental samples</taxon>
    </lineage>
</organism>
<accession>A0A6J4UQC3</accession>
<name>A0A6J4UQC3_9BACT</name>